<accession>A0A423XQ64</accession>
<evidence type="ECO:0000313" key="1">
    <source>
        <dbReference type="EMBL" id="ROW58519.1"/>
    </source>
</evidence>
<dbReference type="AlphaFoldDB" id="A0A423XQ64"/>
<proteinExistence type="predicted"/>
<name>A0A423XQ64_9ENTR</name>
<dbReference type="Proteomes" id="UP000285793">
    <property type="component" value="Unassembled WGS sequence"/>
</dbReference>
<comment type="caution">
    <text evidence="1">The sequence shown here is derived from an EMBL/GenBank/DDBJ whole genome shotgun (WGS) entry which is preliminary data.</text>
</comment>
<evidence type="ECO:0000313" key="2">
    <source>
        <dbReference type="Proteomes" id="UP000285793"/>
    </source>
</evidence>
<organism evidence="1 2">
    <name type="scientific">Cronobacter malonaticus</name>
    <dbReference type="NCBI Taxonomy" id="413503"/>
    <lineage>
        <taxon>Bacteria</taxon>
        <taxon>Pseudomonadati</taxon>
        <taxon>Pseudomonadota</taxon>
        <taxon>Gammaproteobacteria</taxon>
        <taxon>Enterobacterales</taxon>
        <taxon>Enterobacteriaceae</taxon>
        <taxon>Cronobacter</taxon>
    </lineage>
</organism>
<dbReference type="RefSeq" id="WP_071989584.1">
    <property type="nucleotide sequence ID" value="NZ_CP141992.1"/>
</dbReference>
<gene>
    <name evidence="1" type="ORF">C3E80_20925</name>
</gene>
<protein>
    <submittedName>
        <fullName evidence="1">Uncharacterized protein</fullName>
    </submittedName>
</protein>
<reference evidence="1 2" key="1">
    <citation type="journal article" date="2018" name="Front. Microbiol.">
        <title>An Investigation of an Acute Gastroenteritis Outbreak: Cronobacter sakazakii, a Potential Cause of Food-Borne Illness.</title>
        <authorList>
            <person name="Yong W."/>
            <person name="Guo B."/>
            <person name="Shi X."/>
            <person name="Cheng T."/>
            <person name="Chen M."/>
            <person name="Jiang X."/>
            <person name="Ye Y."/>
            <person name="Wang J."/>
            <person name="Xie G."/>
            <person name="Ding J."/>
        </authorList>
    </citation>
    <scope>NUCLEOTIDE SEQUENCE [LARGE SCALE GENOMIC DNA]</scope>
    <source>
        <strain evidence="1 2">S1</strain>
    </source>
</reference>
<dbReference type="EMBL" id="PQJL01000035">
    <property type="protein sequence ID" value="ROW58519.1"/>
    <property type="molecule type" value="Genomic_DNA"/>
</dbReference>
<sequence length="125" mass="13761">MTKITILEITGNKVSFSSSLGDALAIWNGERPRKNDCYDVEIDIDDFFEWGVNINYTAYEESSIEVVDGIFKGVAKVLNYENDGVLSVMLGDAVVLLEAGSPQGSGEHIVFFTSVDHVTLYPVHI</sequence>